<protein>
    <submittedName>
        <fullName evidence="1">Uncharacterized protein</fullName>
    </submittedName>
</protein>
<dbReference type="EMBL" id="CP158299">
    <property type="protein sequence ID" value="XBV86153.1"/>
    <property type="molecule type" value="Genomic_DNA"/>
</dbReference>
<reference evidence="1" key="1">
    <citation type="submission" date="2024-06" db="EMBL/GenBank/DDBJ databases">
        <title>Draft Genome Sequence of Deinococcus sonorensis Type Strain KR-87, a Biofilm Producing Representative of the Genus Deinococcus.</title>
        <authorList>
            <person name="Boren L.S."/>
            <person name="Grosso R.A."/>
            <person name="Hugenberg-Cox A.N."/>
            <person name="Hill J.T.E."/>
            <person name="Albert C.M."/>
            <person name="Tuohy J.M."/>
        </authorList>
    </citation>
    <scope>NUCLEOTIDE SEQUENCE</scope>
    <source>
        <strain evidence="1">KR-87</strain>
    </source>
</reference>
<sequence length="84" mass="8787">MGSTTYDYSSTATGASAITDNFSMTGAALDNAVVSGCDTPSLLSSFVHLRVWMDSTDTETVKVDNCTGVAIDPANAIYSVRVLK</sequence>
<organism evidence="1">
    <name type="scientific">Deinococcus sonorensis KR-87</name>
    <dbReference type="NCBI Taxonomy" id="694439"/>
    <lineage>
        <taxon>Bacteria</taxon>
        <taxon>Thermotogati</taxon>
        <taxon>Deinococcota</taxon>
        <taxon>Deinococci</taxon>
        <taxon>Deinococcales</taxon>
        <taxon>Deinococcaceae</taxon>
        <taxon>Deinococcus</taxon>
    </lineage>
</organism>
<accession>A0AAU7UCP6</accession>
<dbReference type="AlphaFoldDB" id="A0AAU7UCP6"/>
<gene>
    <name evidence="1" type="ORF">ABOD76_07575</name>
</gene>
<name>A0AAU7UCP6_9DEIO</name>
<dbReference type="KEGG" id="dsc:ABOD76_07575"/>
<evidence type="ECO:0000313" key="1">
    <source>
        <dbReference type="EMBL" id="XBV86153.1"/>
    </source>
</evidence>
<dbReference type="RefSeq" id="WP_350244207.1">
    <property type="nucleotide sequence ID" value="NZ_CP158299.1"/>
</dbReference>
<proteinExistence type="predicted"/>